<dbReference type="EMBL" id="VIFM01000026">
    <property type="protein sequence ID" value="TQF16263.1"/>
    <property type="molecule type" value="Genomic_DNA"/>
</dbReference>
<dbReference type="Proteomes" id="UP000315369">
    <property type="component" value="Unassembled WGS sequence"/>
</dbReference>
<evidence type="ECO:0000313" key="1">
    <source>
        <dbReference type="EMBL" id="TQF16263.1"/>
    </source>
</evidence>
<dbReference type="OrthoDB" id="5382045at2"/>
<protein>
    <submittedName>
        <fullName evidence="1">DUF2378 family protein</fullName>
    </submittedName>
</protein>
<dbReference type="AlphaFoldDB" id="A0A540X4T7"/>
<keyword evidence="2" id="KW-1185">Reference proteome</keyword>
<sequence>MALALTRAPGREPVVFGYALETLLSTAAPLTPLTLKALERQGLFAHRPLHTAYPCAVWPKAIQLLAAANSPPHTDRETAEYALGLRFGERFIQARMGTALVDFAQVVGPEKMLLRMARNLRSINNFLDVSVTPRGDDGGWELSLYPVREFLDHPRRQADPPHFMRGLLTFAFQHSGAPTARVTLLKHDEAQAVTTFHVGL</sequence>
<gene>
    <name evidence="1" type="ORF">FJV41_09035</name>
</gene>
<dbReference type="RefSeq" id="WP_141642026.1">
    <property type="nucleotide sequence ID" value="NZ_VIFM01000026.1"/>
</dbReference>
<organism evidence="1 2">
    <name type="scientific">Myxococcus llanfairpwllgwyngyllgogerychwyrndrobwllllantysiliogogogochensis</name>
    <dbReference type="NCBI Taxonomy" id="2590453"/>
    <lineage>
        <taxon>Bacteria</taxon>
        <taxon>Pseudomonadati</taxon>
        <taxon>Myxococcota</taxon>
        <taxon>Myxococcia</taxon>
        <taxon>Myxococcales</taxon>
        <taxon>Cystobacterineae</taxon>
        <taxon>Myxococcaceae</taxon>
        <taxon>Myxococcus</taxon>
    </lineage>
</organism>
<accession>A0A540X4T7</accession>
<comment type="caution">
    <text evidence="1">The sequence shown here is derived from an EMBL/GenBank/DDBJ whole genome shotgun (WGS) entry which is preliminary data.</text>
</comment>
<evidence type="ECO:0000313" key="2">
    <source>
        <dbReference type="Proteomes" id="UP000315369"/>
    </source>
</evidence>
<dbReference type="NCBIfam" id="TIGR02265">
    <property type="entry name" value="Mxa_TIGR02265"/>
    <property type="match status" value="1"/>
</dbReference>
<dbReference type="Pfam" id="PF09536">
    <property type="entry name" value="DUF2378"/>
    <property type="match status" value="1"/>
</dbReference>
<reference evidence="1 2" key="1">
    <citation type="submission" date="2019-06" db="EMBL/GenBank/DDBJ databases">
        <authorList>
            <person name="Livingstone P."/>
            <person name="Whitworth D."/>
        </authorList>
    </citation>
    <scope>NUCLEOTIDE SEQUENCE [LARGE SCALE GENOMIC DNA]</scope>
    <source>
        <strain evidence="1 2">AM401</strain>
    </source>
</reference>
<proteinExistence type="predicted"/>
<dbReference type="InterPro" id="IPR011751">
    <property type="entry name" value="Mxa_paralog_2265"/>
</dbReference>
<name>A0A540X4T7_9BACT</name>